<dbReference type="Proteomes" id="UP000673691">
    <property type="component" value="Unassembled WGS sequence"/>
</dbReference>
<dbReference type="AlphaFoldDB" id="A0A8H7ZRA5"/>
<proteinExistence type="predicted"/>
<evidence type="ECO:0000313" key="2">
    <source>
        <dbReference type="EMBL" id="KAG5457934.1"/>
    </source>
</evidence>
<comment type="caution">
    <text evidence="2">The sequence shown here is derived from an EMBL/GenBank/DDBJ whole genome shotgun (WGS) entry which is preliminary data.</text>
</comment>
<feature type="compositionally biased region" description="Basic residues" evidence="1">
    <location>
        <begin position="86"/>
        <end position="106"/>
    </location>
</feature>
<name>A0A8H7ZRA5_9FUNG</name>
<evidence type="ECO:0000256" key="1">
    <source>
        <dbReference type="SAM" id="MobiDB-lite"/>
    </source>
</evidence>
<accession>A0A8H7ZRA5</accession>
<feature type="region of interest" description="Disordered" evidence="1">
    <location>
        <begin position="1"/>
        <end position="106"/>
    </location>
</feature>
<feature type="compositionally biased region" description="Polar residues" evidence="1">
    <location>
        <begin position="1"/>
        <end position="33"/>
    </location>
</feature>
<reference evidence="2 3" key="1">
    <citation type="journal article" name="Sci. Rep.">
        <title>Genome-scale phylogenetic analyses confirm Olpidium as the closest living zoosporic fungus to the non-flagellated, terrestrial fungi.</title>
        <authorList>
            <person name="Chang Y."/>
            <person name="Rochon D."/>
            <person name="Sekimoto S."/>
            <person name="Wang Y."/>
            <person name="Chovatia M."/>
            <person name="Sandor L."/>
            <person name="Salamov A."/>
            <person name="Grigoriev I.V."/>
            <person name="Stajich J.E."/>
            <person name="Spatafora J.W."/>
        </authorList>
    </citation>
    <scope>NUCLEOTIDE SEQUENCE [LARGE SCALE GENOMIC DNA]</scope>
    <source>
        <strain evidence="2">S191</strain>
    </source>
</reference>
<gene>
    <name evidence="2" type="ORF">BJ554DRAFT_1942</name>
</gene>
<evidence type="ECO:0000313" key="3">
    <source>
        <dbReference type="Proteomes" id="UP000673691"/>
    </source>
</evidence>
<keyword evidence="3" id="KW-1185">Reference proteome</keyword>
<dbReference type="EMBL" id="JAEFCI010009237">
    <property type="protein sequence ID" value="KAG5457934.1"/>
    <property type="molecule type" value="Genomic_DNA"/>
</dbReference>
<protein>
    <submittedName>
        <fullName evidence="2">Uncharacterized protein</fullName>
    </submittedName>
</protein>
<sequence>MTWTCGRTASSSCPAVSSLPPSTRPSALPSGSWSLAARYSRTKVRPGTASLKRRPNTPRRFPKSTPYSSTTGSSHRRAGSTPSGRTGRKGGRSPRRAGRRPWRTYA</sequence>
<organism evidence="2 3">
    <name type="scientific">Olpidium bornovanus</name>
    <dbReference type="NCBI Taxonomy" id="278681"/>
    <lineage>
        <taxon>Eukaryota</taxon>
        <taxon>Fungi</taxon>
        <taxon>Fungi incertae sedis</taxon>
        <taxon>Olpidiomycota</taxon>
        <taxon>Olpidiomycotina</taxon>
        <taxon>Olpidiomycetes</taxon>
        <taxon>Olpidiales</taxon>
        <taxon>Olpidiaceae</taxon>
        <taxon>Olpidium</taxon>
    </lineage>
</organism>
<feature type="compositionally biased region" description="Basic residues" evidence="1">
    <location>
        <begin position="51"/>
        <end position="62"/>
    </location>
</feature>